<dbReference type="SMART" id="SM00256">
    <property type="entry name" value="FBOX"/>
    <property type="match status" value="6"/>
</dbReference>
<dbReference type="GO" id="GO:0000226">
    <property type="term" value="P:microtubule cytoskeleton organization"/>
    <property type="evidence" value="ECO:0000318"/>
    <property type="project" value="GO_Central"/>
</dbReference>
<dbReference type="GO" id="GO:0070830">
    <property type="term" value="P:bicellular tight junction assembly"/>
    <property type="evidence" value="ECO:0000318"/>
    <property type="project" value="GO_Central"/>
</dbReference>
<dbReference type="CDD" id="cd09917">
    <property type="entry name" value="F-box_SF"/>
    <property type="match status" value="5"/>
</dbReference>
<dbReference type="InterPro" id="IPR033162">
    <property type="entry name" value="TBCD"/>
</dbReference>
<feature type="region of interest" description="Disordered" evidence="4">
    <location>
        <begin position="251"/>
        <end position="272"/>
    </location>
</feature>
<dbReference type="EnsemblMetazoa" id="PPA26840.1">
    <property type="protein sequence ID" value="PPA26840.1"/>
    <property type="gene ID" value="WBGene00116394"/>
</dbReference>
<evidence type="ECO:0000256" key="1">
    <source>
        <dbReference type="ARBA" id="ARBA00006853"/>
    </source>
</evidence>
<dbReference type="PANTHER" id="PTHR12658:SF0">
    <property type="entry name" value="TUBULIN-SPECIFIC CHAPERONE D"/>
    <property type="match status" value="1"/>
</dbReference>
<dbReference type="SUPFAM" id="SSF81383">
    <property type="entry name" value="F-box domain"/>
    <property type="match status" value="3"/>
</dbReference>
<feature type="compositionally biased region" description="Acidic residues" evidence="4">
    <location>
        <begin position="2614"/>
        <end position="2627"/>
    </location>
</feature>
<gene>
    <name evidence="5" type="primary">WBGene00116394</name>
</gene>
<accession>A0A2A6BH32</accession>
<dbReference type="GO" id="GO:0016328">
    <property type="term" value="C:lateral plasma membrane"/>
    <property type="evidence" value="ECO:0000318"/>
    <property type="project" value="GO_Central"/>
</dbReference>
<dbReference type="Pfam" id="PF12612">
    <property type="entry name" value="TFCD_C"/>
    <property type="match status" value="1"/>
</dbReference>
<organism evidence="5 6">
    <name type="scientific">Pristionchus pacificus</name>
    <name type="common">Parasitic nematode worm</name>
    <dbReference type="NCBI Taxonomy" id="54126"/>
    <lineage>
        <taxon>Eukaryota</taxon>
        <taxon>Metazoa</taxon>
        <taxon>Ecdysozoa</taxon>
        <taxon>Nematoda</taxon>
        <taxon>Chromadorea</taxon>
        <taxon>Rhabditida</taxon>
        <taxon>Rhabditina</taxon>
        <taxon>Diplogasteromorpha</taxon>
        <taxon>Diplogasteroidea</taxon>
        <taxon>Neodiplogasteridae</taxon>
        <taxon>Pristionchus</taxon>
    </lineage>
</organism>
<dbReference type="Gene3D" id="1.25.10.10">
    <property type="entry name" value="Leucine-rich Repeat Variant"/>
    <property type="match status" value="2"/>
</dbReference>
<dbReference type="InterPro" id="IPR058033">
    <property type="entry name" value="ARM_TBCD_2nd"/>
</dbReference>
<dbReference type="InterPro" id="IPR001810">
    <property type="entry name" value="F-box_dom"/>
</dbReference>
<dbReference type="SUPFAM" id="SSF48371">
    <property type="entry name" value="ARM repeat"/>
    <property type="match status" value="1"/>
</dbReference>
<dbReference type="PANTHER" id="PTHR12658">
    <property type="entry name" value="BETA-TUBULIN COFACTOR D"/>
    <property type="match status" value="1"/>
</dbReference>
<dbReference type="InterPro" id="IPR036047">
    <property type="entry name" value="F-box-like_dom_sf"/>
</dbReference>
<evidence type="ECO:0000256" key="3">
    <source>
        <dbReference type="ARBA" id="ARBA00023186"/>
    </source>
</evidence>
<proteinExistence type="inferred from homology"/>
<feature type="compositionally biased region" description="Acidic residues" evidence="4">
    <location>
        <begin position="16"/>
        <end position="26"/>
    </location>
</feature>
<dbReference type="GO" id="GO:0007021">
    <property type="term" value="P:tubulin complex assembly"/>
    <property type="evidence" value="ECO:0007669"/>
    <property type="project" value="InterPro"/>
</dbReference>
<dbReference type="GO" id="GO:0006457">
    <property type="term" value="P:protein folding"/>
    <property type="evidence" value="ECO:0000318"/>
    <property type="project" value="GO_Central"/>
</dbReference>
<dbReference type="FunFam" id="1.25.10.10:FF:001739">
    <property type="entry name" value="Tbcd-1"/>
    <property type="match status" value="1"/>
</dbReference>
<feature type="region of interest" description="Disordered" evidence="4">
    <location>
        <begin position="2614"/>
        <end position="2633"/>
    </location>
</feature>
<dbReference type="GO" id="GO:0034333">
    <property type="term" value="P:adherens junction assembly"/>
    <property type="evidence" value="ECO:0000318"/>
    <property type="project" value="GO_Central"/>
</dbReference>
<dbReference type="GO" id="GO:0007023">
    <property type="term" value="P:post-chaperonin tubulin folding pathway"/>
    <property type="evidence" value="ECO:0007669"/>
    <property type="project" value="InterPro"/>
</dbReference>
<dbReference type="InterPro" id="IPR021133">
    <property type="entry name" value="HEAT_type_2"/>
</dbReference>
<protein>
    <recommendedName>
        <fullName evidence="2">Tubulin-specific chaperone D</fullName>
    </recommendedName>
</protein>
<sequence length="2671" mass="305642">MRDIVLPPEAPRSPMEEETPSPEDEDVIGCLPRLFAPAHKDEVEGILAQLCPLCVPGKEHDLERAFERYQKLLDLYQEQPSLLDRSISSLLSTLLSYVDLPKTDKTKLNRQSSVAMSFAYHLTKVRGHKVMARQLPHSVQYLAPLISCLEAYDRSESDRPEKSMLLLWLTIVAKNPFDLRKFDGAASEGATLRRIFDVAMPYLEAAWSRTHYYAALLLAECLARQDGHILLPTTSERIINVIEDTVAEVEKTGNTNGTPSSSSSSPSPPSSAVRVSMQMADRIIGPIILLLAIMKKVDRCHLQQYVARIEQTVKRFFPLHPSDHSLGKKCLVKTVQRLALITLRPRLAKWRYTRGKRRLEENLRAVAWVIDCLLRALADPDTEVRWSAAKGVGRIAARLPKDFAAQVVENVLATKFHRLAGNSSWHGGCLCLAELSRRGCLLPSLLPRAFTIVKQALFFQEPTGRFALGVNVRDAACYIVWAWARAYEASELASHVEEIAASLMCVALFDREVQIRRAASAAFQENVGRQRTFPDGIALITLADYFAVGNRKRDEEYVREKMRETILPGMDNKNVMDRHGFILAAASVYAGLKSAGVEGMEMEEKMLSSLPSSLLSSCSSAGKGGEVLKRAAAIAMGTLATVAIPLEERQVDEWLSLLEVLTADDRETTVVVAAESARPFFARYINSSEKWSAEAAGRARTKTTRREGERTGASILVALLRPESIDDQLFDTLTTIINSRSEADKLWAAARQAAARAATTAGRSGARTRAAVRLLTAGTGDYTTDRRGDIGRMVREDSMRGLSALANEGLMKEGELEDALQRMIQQSAEKIGNTRQVACECIISILNSLGDAVPDGSILREVYRDFREFKSDSVLLTLSPLLRSTVFRPHLLAALVLSAGGVSEGTTRAATQTITTYLKAASEQDQEVFVSLLAEMVSCPLARKSQAALRVLPRLLMECECVERKADKCAPLQSIMSTLVRISLKSTNPSRCRMALETLSVLLSLPEGTKVWRTAADCCLRSLRSPLPAIRRSAAECLYEGLCVSETVDEEALVMLSETTWQDTDDIPTLERMSRLIAHRILGEDTSFLDLPDEIIEKIFFDLDFANRCKMRGMNKRLYGIEDRMKNPLENRRTLDISGEGGKSTDLFINIRACYETVSLDEAILLIHRFANIFKFKTVVFAPSQKEHMILLDDLNEVATDLFRISEWKFPNQLSYLFDRSTVCKVMEMADIVKIMRICAPVKAEDLLHFKEIAQANSKFCGIALRIPRKTARDFVKNVLGEEDMSFLELPDEIIEKIFFYLDFADRCEMRGMNKRFYGIEDRMKNPLENRRKLEIIGEYRTSTDLNITIGEDNEKVSLDEAVLLIHRFANIFKFNRIVFSPSEKQHLKLLEGLSGIATDLFRIPAWFGEYDPNHLANEFDRSTICNLMQKAEVVKILRVCAPVKAEDLLYINERAHTGSNFCGIAIKIPRETAIDFMKKNLGEKDKTGAQSWVVVRNEGKLEMKVERCGDDYTFGLYNSECEDKYPMLRSNDLYEDSEYDSEEDDDNERCRCDSDYYDDAMDYEYDYDDADYYREDYDQSKMSMHEFSPREEDEYSNQHLSSSFLELPDEIIEKIFFNLDFTDRCKMRGINKRLYGIEDRMKNPLENRRKLEIIGEDCTSSDLNIFIRDCSEKVSLDEAIRLIHRLVNIFKFKTVVFSPSRKEHMRLLDDLNEVATDLFRISAWKYDCNHVSHLFDRSTVCKVMEMADIVKIMRICAPVKSEDLLHFKEIAQTNANFCGLALRISRKTARDFVKNILGEENKSFLGIPDEIIEKILFYLDFADQCKMRGMNKRLYGIEDRMKNPLENRRKLDIIIKNRTSSVLNIHIGNRNVKVSLDEAISHIHRLANIFKFRTVVFAPSEKQHLKLLEGLSGVATDLFRIPAWFGEYDPNHLANEFDRSTICNLMQKAEVVKILRVCAPVKAEDLFLINERAHTGSNFCGIAIKIPRENDKTGVQSWVVVRNEGKLEMKVERCGDNYTFGLYNSECEEKYPMLRSNDLYEDSEYDSEEDNDDERYRCDSDYYDDYQDNFYHNRADYDSDSYHGDDGDHPFYRSFLGFPDEIIEKIFFYLDFADRCKMRGINKRLYGIEDRMKNPLENRRKLEIIGEDSKSPALFITIGEHNVKVSPDEAMLLIHRFVNIFKFTTVVFSPSQTQHLRLLNVMNEIASDVFRIPATENHLSHHFERSTICKLMQNTEIVKILRVCAPVKAEDLLFIKENAQTSATFCGIALRIPRKTARDFVMNILGEEYKMKGKSWAVAKNEGNSLIMVLRDYGNVYKFGVFNSECEDKYPLLHPIEMSMHGSPPKEEDEYSNQHLTDSFLGFPDEIIEKIFFYLDFADRCKMRGINKRLYGIEDRMKNPLENRRKLEIIGGGSFSVKLNIIIGEHEEKVSLDETILLIHRFTNIFKFYRIVFSPSQKQDLKLLDGLSGVATDLFKIPIYGIHPNHLANKFDRSTICNLMQKADVVKILRVCVPVKAEDLLLIAERAQIGSNFCGITIRIPRKTARDFMKNIMGQEDKMKMKSWVAEKNEGRLEMSVRRDYGNVYKFSLYNSECGKKYPRLRVFDLYGDFEYDSEEESDDDESDDDHYDRYDRDNYYENYHYRSDDRGFPYDNCYHYDSDYGNFRDPHFY</sequence>
<dbReference type="Pfam" id="PF23579">
    <property type="entry name" value="ARM_TBCD"/>
    <property type="match status" value="1"/>
</dbReference>
<feature type="region of interest" description="Disordered" evidence="4">
    <location>
        <begin position="1"/>
        <end position="26"/>
    </location>
</feature>
<keyword evidence="3" id="KW-0143">Chaperone</keyword>
<dbReference type="InterPro" id="IPR016024">
    <property type="entry name" value="ARM-type_fold"/>
</dbReference>
<keyword evidence="6" id="KW-1185">Reference proteome</keyword>
<evidence type="ECO:0000313" key="6">
    <source>
        <dbReference type="Proteomes" id="UP000005239"/>
    </source>
</evidence>
<evidence type="ECO:0000256" key="2">
    <source>
        <dbReference type="ARBA" id="ARBA00015003"/>
    </source>
</evidence>
<dbReference type="PROSITE" id="PS50181">
    <property type="entry name" value="FBOX"/>
    <property type="match status" value="6"/>
</dbReference>
<dbReference type="GO" id="GO:0005096">
    <property type="term" value="F:GTPase activator activity"/>
    <property type="evidence" value="ECO:0000318"/>
    <property type="project" value="GO_Central"/>
</dbReference>
<comment type="similarity">
    <text evidence="1">Belongs to the TBCD family.</text>
</comment>
<dbReference type="Proteomes" id="UP000005239">
    <property type="component" value="Unassembled WGS sequence"/>
</dbReference>
<dbReference type="GO" id="GO:0048487">
    <property type="term" value="F:beta-tubulin binding"/>
    <property type="evidence" value="ECO:0000318"/>
    <property type="project" value="GO_Central"/>
</dbReference>
<evidence type="ECO:0000256" key="4">
    <source>
        <dbReference type="SAM" id="MobiDB-lite"/>
    </source>
</evidence>
<dbReference type="Pfam" id="PF25767">
    <property type="entry name" value="ARM_TBCD_2nd"/>
    <property type="match status" value="2"/>
</dbReference>
<evidence type="ECO:0000313" key="5">
    <source>
        <dbReference type="EnsemblMetazoa" id="PPA26840.1"/>
    </source>
</evidence>
<dbReference type="Pfam" id="PF00646">
    <property type="entry name" value="F-box"/>
    <property type="match status" value="6"/>
</dbReference>
<dbReference type="InterPro" id="IPR022577">
    <property type="entry name" value="TBCD_C"/>
</dbReference>
<reference evidence="6" key="1">
    <citation type="journal article" date="2008" name="Nat. Genet.">
        <title>The Pristionchus pacificus genome provides a unique perspective on nematode lifestyle and parasitism.</title>
        <authorList>
            <person name="Dieterich C."/>
            <person name="Clifton S.W."/>
            <person name="Schuster L.N."/>
            <person name="Chinwalla A."/>
            <person name="Delehaunty K."/>
            <person name="Dinkelacker I."/>
            <person name="Fulton L."/>
            <person name="Fulton R."/>
            <person name="Godfrey J."/>
            <person name="Minx P."/>
            <person name="Mitreva M."/>
            <person name="Roeseler W."/>
            <person name="Tian H."/>
            <person name="Witte H."/>
            <person name="Yang S.P."/>
            <person name="Wilson R.K."/>
            <person name="Sommer R.J."/>
        </authorList>
    </citation>
    <scope>NUCLEOTIDE SEQUENCE [LARGE SCALE GENOMIC DNA]</scope>
    <source>
        <strain evidence="6">PS312</strain>
    </source>
</reference>
<name>A0A2A6BH32_PRIPA</name>
<dbReference type="PROSITE" id="PS50077">
    <property type="entry name" value="HEAT_REPEAT"/>
    <property type="match status" value="1"/>
</dbReference>
<reference evidence="5" key="2">
    <citation type="submission" date="2022-06" db="UniProtKB">
        <authorList>
            <consortium name="EnsemblMetazoa"/>
        </authorList>
    </citation>
    <scope>IDENTIFICATION</scope>
    <source>
        <strain evidence="5">PS312</strain>
    </source>
</reference>
<accession>A0A8R1YM23</accession>
<dbReference type="InterPro" id="IPR011989">
    <property type="entry name" value="ARM-like"/>
</dbReference>